<reference evidence="1" key="1">
    <citation type="submission" date="2024-09" db="EMBL/GenBank/DDBJ databases">
        <title>Black Yeasts Isolated from many extreme environments.</title>
        <authorList>
            <person name="Coleine C."/>
            <person name="Stajich J.E."/>
            <person name="Selbmann L."/>
        </authorList>
    </citation>
    <scope>NUCLEOTIDE SEQUENCE</scope>
    <source>
        <strain evidence="1">CCFEE 5737</strain>
    </source>
</reference>
<comment type="caution">
    <text evidence="1">The sequence shown here is derived from an EMBL/GenBank/DDBJ whole genome shotgun (WGS) entry which is preliminary data.</text>
</comment>
<protein>
    <submittedName>
        <fullName evidence="1">Uncharacterized protein</fullName>
    </submittedName>
</protein>
<evidence type="ECO:0000313" key="1">
    <source>
        <dbReference type="EMBL" id="KAK3064420.1"/>
    </source>
</evidence>
<name>A0ACC3DAZ2_9PEZI</name>
<dbReference type="Proteomes" id="UP001186974">
    <property type="component" value="Unassembled WGS sequence"/>
</dbReference>
<organism evidence="1 2">
    <name type="scientific">Coniosporium uncinatum</name>
    <dbReference type="NCBI Taxonomy" id="93489"/>
    <lineage>
        <taxon>Eukaryota</taxon>
        <taxon>Fungi</taxon>
        <taxon>Dikarya</taxon>
        <taxon>Ascomycota</taxon>
        <taxon>Pezizomycotina</taxon>
        <taxon>Dothideomycetes</taxon>
        <taxon>Dothideomycetes incertae sedis</taxon>
        <taxon>Coniosporium</taxon>
    </lineage>
</organism>
<accession>A0ACC3DAZ2</accession>
<proteinExistence type="predicted"/>
<evidence type="ECO:0000313" key="2">
    <source>
        <dbReference type="Proteomes" id="UP001186974"/>
    </source>
</evidence>
<gene>
    <name evidence="1" type="ORF">LTS18_007355</name>
</gene>
<dbReference type="EMBL" id="JAWDJW010006518">
    <property type="protein sequence ID" value="KAK3064420.1"/>
    <property type="molecule type" value="Genomic_DNA"/>
</dbReference>
<sequence>METPLTTPAPAPSNANTPLTVETDHAPSKDDETPHTGSTPGSAWPPPLATAPRQTLGYDPIAGPVIEIHVRSTVEKLYVPKKLLLHKIPAIRDFSKAAGRQTAAPEIEKADGVLIPLQIAASTKDQHEVVCWTYNSATRRLILKGRFSRTATDVRYLKGGLWLLVQWLYRGHPIQANVKSDAFSGLLFLAKSLSIEDLREWCYEQYEIACLDHTPSGEDVDRMLELLDGNVAPSDRFMRVLANALNSKRLEEETESLRNYLYGNSKVVVQMIQAMAGSHTASEGKVSVFGKWEAATGLTMDQPKVAPGIVDSKLLLGRGYTLTWPSSSSADKETILELHIPYALLADRISWWALRPPARLVGRFFPKPRDQTAIELLGHWFYTKKFDVEKKESVGDEVLISLYAIAVEDLQEQAAMNEVVDAICALYKDDPSRWPDIETLQRLSVDSSNANVRSETKMPYRLFLDVLTDRFIFDSSTRAEGKGVDLMRLDGKILLEFGEASMGVFDLQPTTGVKMNSGLCRYHVHTCTQPCDLKPKRKIRFDEPWLNEK</sequence>
<keyword evidence="2" id="KW-1185">Reference proteome</keyword>